<dbReference type="InterPro" id="IPR000757">
    <property type="entry name" value="Beta-glucanase-like"/>
</dbReference>
<reference evidence="5 6" key="1">
    <citation type="journal article" date="2019" name="Int. J. Syst. Evol. Microbiol.">
        <title>The Global Catalogue of Microorganisms (GCM) 10K type strain sequencing project: providing services to taxonomists for standard genome sequencing and annotation.</title>
        <authorList>
            <consortium name="The Broad Institute Genomics Platform"/>
            <consortium name="The Broad Institute Genome Sequencing Center for Infectious Disease"/>
            <person name="Wu L."/>
            <person name="Ma J."/>
        </authorList>
    </citation>
    <scope>NUCLEOTIDE SEQUENCE [LARGE SCALE GENOMIC DNA]</scope>
    <source>
        <strain evidence="5 6">JCM 4395</strain>
    </source>
</reference>
<dbReference type="InterPro" id="IPR050546">
    <property type="entry name" value="Glycosyl_Hydrlase_16"/>
</dbReference>
<accession>A0ABN3LP49</accession>
<keyword evidence="3" id="KW-0732">Signal</keyword>
<sequence length="286" mass="31595">MRCRRVQRALAAGALLLAVACRGVAGDGGGGGGGGDSGSHTTTSQSKPPGHWRLVFQDDFQGSKLDTDRWATCYDWNVNGCTNSGNQEKEWYLPGQVSVGGGALTLSADRRPTRGSDGRVYPWTSGMISTGRDSWNARPRRTFTYGYFEAAVKIPAQAGMFPAFWLMPASRYVPPELDIMEFFGTTQRVLMNVHWRGMSGFVEQAEKKYGPIDFPAGYHVFALLWKPGELTWFVDGVERFQLTGADRVPNVPMELLLNLAVGVPQVPPRSVNSAQMKVDWVRVWQQ</sequence>
<dbReference type="PROSITE" id="PS51257">
    <property type="entry name" value="PROKAR_LIPOPROTEIN"/>
    <property type="match status" value="1"/>
</dbReference>
<feature type="chain" id="PRO_5047165396" evidence="3">
    <location>
        <begin position="26"/>
        <end position="286"/>
    </location>
</feature>
<dbReference type="SUPFAM" id="SSF49899">
    <property type="entry name" value="Concanavalin A-like lectins/glucanases"/>
    <property type="match status" value="1"/>
</dbReference>
<dbReference type="InterPro" id="IPR013320">
    <property type="entry name" value="ConA-like_dom_sf"/>
</dbReference>
<dbReference type="Proteomes" id="UP001501777">
    <property type="component" value="Unassembled WGS sequence"/>
</dbReference>
<proteinExistence type="inferred from homology"/>
<organism evidence="5 6">
    <name type="scientific">Streptomyces longisporus</name>
    <dbReference type="NCBI Taxonomy" id="1948"/>
    <lineage>
        <taxon>Bacteria</taxon>
        <taxon>Bacillati</taxon>
        <taxon>Actinomycetota</taxon>
        <taxon>Actinomycetes</taxon>
        <taxon>Kitasatosporales</taxon>
        <taxon>Streptomycetaceae</taxon>
        <taxon>Streptomyces</taxon>
    </lineage>
</organism>
<evidence type="ECO:0000256" key="3">
    <source>
        <dbReference type="SAM" id="SignalP"/>
    </source>
</evidence>
<protein>
    <submittedName>
        <fullName evidence="5">Glycoside hydrolase family 16 protein</fullName>
    </submittedName>
</protein>
<dbReference type="CDD" id="cd08023">
    <property type="entry name" value="GH16_laminarinase_like"/>
    <property type="match status" value="1"/>
</dbReference>
<dbReference type="EMBL" id="BAAASG010000007">
    <property type="protein sequence ID" value="GAA2487753.1"/>
    <property type="molecule type" value="Genomic_DNA"/>
</dbReference>
<comment type="caution">
    <text evidence="5">The sequence shown here is derived from an EMBL/GenBank/DDBJ whole genome shotgun (WGS) entry which is preliminary data.</text>
</comment>
<keyword evidence="6" id="KW-1185">Reference proteome</keyword>
<feature type="domain" description="GH16" evidence="4">
    <location>
        <begin position="41"/>
        <end position="286"/>
    </location>
</feature>
<evidence type="ECO:0000256" key="2">
    <source>
        <dbReference type="SAM" id="MobiDB-lite"/>
    </source>
</evidence>
<evidence type="ECO:0000256" key="1">
    <source>
        <dbReference type="ARBA" id="ARBA00006865"/>
    </source>
</evidence>
<feature type="region of interest" description="Disordered" evidence="2">
    <location>
        <begin position="29"/>
        <end position="51"/>
    </location>
</feature>
<comment type="similarity">
    <text evidence="1">Belongs to the glycosyl hydrolase 16 family.</text>
</comment>
<feature type="signal peptide" evidence="3">
    <location>
        <begin position="1"/>
        <end position="25"/>
    </location>
</feature>
<dbReference type="GO" id="GO:0016787">
    <property type="term" value="F:hydrolase activity"/>
    <property type="evidence" value="ECO:0007669"/>
    <property type="project" value="UniProtKB-KW"/>
</dbReference>
<evidence type="ECO:0000313" key="6">
    <source>
        <dbReference type="Proteomes" id="UP001501777"/>
    </source>
</evidence>
<gene>
    <name evidence="5" type="ORF">GCM10010276_27810</name>
</gene>
<name>A0ABN3LP49_STRLO</name>
<keyword evidence="5" id="KW-0378">Hydrolase</keyword>
<dbReference type="PANTHER" id="PTHR10963:SF55">
    <property type="entry name" value="GLYCOSIDE HYDROLASE FAMILY 16 PROTEIN"/>
    <property type="match status" value="1"/>
</dbReference>
<dbReference type="Pfam" id="PF00722">
    <property type="entry name" value="Glyco_hydro_16"/>
    <property type="match status" value="1"/>
</dbReference>
<evidence type="ECO:0000259" key="4">
    <source>
        <dbReference type="PROSITE" id="PS51762"/>
    </source>
</evidence>
<dbReference type="Gene3D" id="2.60.120.200">
    <property type="match status" value="1"/>
</dbReference>
<dbReference type="PANTHER" id="PTHR10963">
    <property type="entry name" value="GLYCOSYL HYDROLASE-RELATED"/>
    <property type="match status" value="1"/>
</dbReference>
<evidence type="ECO:0000313" key="5">
    <source>
        <dbReference type="EMBL" id="GAA2487753.1"/>
    </source>
</evidence>
<dbReference type="RefSeq" id="WP_344400489.1">
    <property type="nucleotide sequence ID" value="NZ_BAAASG010000007.1"/>
</dbReference>
<dbReference type="PROSITE" id="PS51762">
    <property type="entry name" value="GH16_2"/>
    <property type="match status" value="1"/>
</dbReference>